<evidence type="ECO:0000256" key="1">
    <source>
        <dbReference type="ARBA" id="ARBA00001947"/>
    </source>
</evidence>
<evidence type="ECO:0000313" key="6">
    <source>
        <dbReference type="EMBL" id="CBH75270.1"/>
    </source>
</evidence>
<dbReference type="InterPro" id="IPR036866">
    <property type="entry name" value="RibonucZ/Hydroxyglut_hydro"/>
</dbReference>
<dbReference type="InterPro" id="IPR051453">
    <property type="entry name" value="MBL_Glyoxalase_II"/>
</dbReference>
<reference evidence="6" key="1">
    <citation type="submission" date="2009-10" db="EMBL/GenBank/DDBJ databases">
        <title>Diversity of trophic interactions inside an arsenic-rich microbial ecosystem.</title>
        <authorList>
            <person name="Bertin P.N."/>
            <person name="Heinrich-Salmeron A."/>
            <person name="Pelletier E."/>
            <person name="Goulhen-Chollet F."/>
            <person name="Arsene-Ploetze F."/>
            <person name="Gallien S."/>
            <person name="Calteau A."/>
            <person name="Vallenet D."/>
            <person name="Casiot C."/>
            <person name="Chane-Woon-Ming B."/>
            <person name="Giloteaux L."/>
            <person name="Barakat M."/>
            <person name="Bonnefoy V."/>
            <person name="Bruneel O."/>
            <person name="Chandler M."/>
            <person name="Cleiss J."/>
            <person name="Duran R."/>
            <person name="Elbaz-Poulichet F."/>
            <person name="Fonknechten N."/>
            <person name="Lauga B."/>
            <person name="Mornico D."/>
            <person name="Ortet P."/>
            <person name="Schaeffer C."/>
            <person name="Siguier P."/>
            <person name="Alexander Thil Smith A."/>
            <person name="Van Dorsselaer A."/>
            <person name="Weissenbach J."/>
            <person name="Medigue C."/>
            <person name="Le Paslier D."/>
        </authorList>
    </citation>
    <scope>NUCLEOTIDE SEQUENCE</scope>
</reference>
<dbReference type="PANTHER" id="PTHR46233">
    <property type="entry name" value="HYDROXYACYLGLUTATHIONE HYDROLASE GLOC"/>
    <property type="match status" value="1"/>
</dbReference>
<evidence type="ECO:0000256" key="3">
    <source>
        <dbReference type="ARBA" id="ARBA00022801"/>
    </source>
</evidence>
<organism evidence="6">
    <name type="scientific">mine drainage metagenome</name>
    <dbReference type="NCBI Taxonomy" id="410659"/>
    <lineage>
        <taxon>unclassified sequences</taxon>
        <taxon>metagenomes</taxon>
        <taxon>ecological metagenomes</taxon>
    </lineage>
</organism>
<proteinExistence type="predicted"/>
<evidence type="ECO:0000256" key="2">
    <source>
        <dbReference type="ARBA" id="ARBA00022723"/>
    </source>
</evidence>
<dbReference type="Pfam" id="PF00753">
    <property type="entry name" value="Lactamase_B"/>
    <property type="match status" value="1"/>
</dbReference>
<accession>E6PFN3</accession>
<dbReference type="Gene3D" id="3.60.15.10">
    <property type="entry name" value="Ribonuclease Z/Hydroxyacylglutathione hydrolase-like"/>
    <property type="match status" value="1"/>
</dbReference>
<keyword evidence="2" id="KW-0479">Metal-binding</keyword>
<dbReference type="PANTHER" id="PTHR46233:SF3">
    <property type="entry name" value="HYDROXYACYLGLUTATHIONE HYDROLASE GLOC"/>
    <property type="match status" value="1"/>
</dbReference>
<feature type="domain" description="Metallo-beta-lactamase" evidence="5">
    <location>
        <begin position="12"/>
        <end position="193"/>
    </location>
</feature>
<keyword evidence="3" id="KW-0378">Hydrolase</keyword>
<evidence type="ECO:0000256" key="4">
    <source>
        <dbReference type="ARBA" id="ARBA00022833"/>
    </source>
</evidence>
<keyword evidence="4" id="KW-0862">Zinc</keyword>
<name>E6PFN3_9ZZZZ</name>
<evidence type="ECO:0000259" key="5">
    <source>
        <dbReference type="SMART" id="SM00849"/>
    </source>
</evidence>
<dbReference type="GO" id="GO:0016787">
    <property type="term" value="F:hydrolase activity"/>
    <property type="evidence" value="ECO:0007669"/>
    <property type="project" value="UniProtKB-KW"/>
</dbReference>
<dbReference type="SUPFAM" id="SSF56281">
    <property type="entry name" value="Metallo-hydrolase/oxidoreductase"/>
    <property type="match status" value="1"/>
</dbReference>
<protein>
    <submittedName>
        <fullName evidence="6">Beta-lactamase domain protein</fullName>
    </submittedName>
</protein>
<gene>
    <name evidence="6" type="ORF">CARN1_1491</name>
</gene>
<dbReference type="EMBL" id="CABL01000007">
    <property type="protein sequence ID" value="CBH75270.1"/>
    <property type="molecule type" value="Genomic_DNA"/>
</dbReference>
<dbReference type="GO" id="GO:0046872">
    <property type="term" value="F:metal ion binding"/>
    <property type="evidence" value="ECO:0007669"/>
    <property type="project" value="UniProtKB-KW"/>
</dbReference>
<dbReference type="SMART" id="SM00849">
    <property type="entry name" value="Lactamase_B"/>
    <property type="match status" value="1"/>
</dbReference>
<dbReference type="CDD" id="cd06262">
    <property type="entry name" value="metallo-hydrolase-like_MBL-fold"/>
    <property type="match status" value="1"/>
</dbReference>
<dbReference type="InterPro" id="IPR001279">
    <property type="entry name" value="Metallo-B-lactamas"/>
</dbReference>
<sequence length="220" mass="23564">MIVESFPVGALSCNATILGDERTGEAIVIDGGDGREEVLQRLAARGLRARYLVHTHAHFDHIADVGGLRERTGALALLHPADLPIYHAQPALVRAFGFSMSEPVRLDGDLLDGDRLVVGSLALEVLHTPGHTPGSVSFSLATEGDSTIFTGDTLFAGSIGRWDLGGTSMEDIVDSIERKLLVFDDRTLVVPGHGPTRRIEARALQRRNAPRYAACSGYSG</sequence>
<dbReference type="AlphaFoldDB" id="E6PFN3"/>
<comment type="caution">
    <text evidence="6">The sequence shown here is derived from an EMBL/GenBank/DDBJ whole genome shotgun (WGS) entry which is preliminary data.</text>
</comment>
<comment type="cofactor">
    <cofactor evidence="1">
        <name>Zn(2+)</name>
        <dbReference type="ChEBI" id="CHEBI:29105"/>
    </cofactor>
</comment>